<feature type="compositionally biased region" description="Polar residues" evidence="3">
    <location>
        <begin position="82"/>
        <end position="91"/>
    </location>
</feature>
<evidence type="ECO:0000256" key="3">
    <source>
        <dbReference type="SAM" id="MobiDB-lite"/>
    </source>
</evidence>
<protein>
    <submittedName>
        <fullName evidence="4">Uncharacterized protein</fullName>
    </submittedName>
</protein>
<dbReference type="GO" id="GO:0016560">
    <property type="term" value="P:protein import into peroxisome matrix, docking"/>
    <property type="evidence" value="ECO:0007669"/>
    <property type="project" value="TreeGrafter"/>
</dbReference>
<evidence type="ECO:0000256" key="2">
    <source>
        <dbReference type="ARBA" id="ARBA00022803"/>
    </source>
</evidence>
<feature type="region of interest" description="Disordered" evidence="3">
    <location>
        <begin position="449"/>
        <end position="486"/>
    </location>
</feature>
<dbReference type="PANTHER" id="PTHR10130">
    <property type="entry name" value="PEROXISOMAL TARGETING SIGNAL 1 RECEPTOR PEX5"/>
    <property type="match status" value="1"/>
</dbReference>
<name>W9CP62_SCLBF</name>
<feature type="region of interest" description="Disordered" evidence="3">
    <location>
        <begin position="67"/>
        <end position="95"/>
    </location>
</feature>
<dbReference type="Proteomes" id="UP000019487">
    <property type="component" value="Unassembled WGS sequence"/>
</dbReference>
<dbReference type="EMBL" id="AYSA01000145">
    <property type="protein sequence ID" value="ESZ96285.1"/>
    <property type="molecule type" value="Genomic_DNA"/>
</dbReference>
<reference evidence="4 5" key="1">
    <citation type="journal article" date="2014" name="Genome Announc.">
        <title>Draft genome sequence of Sclerotinia borealis, a psychrophilic plant pathogenic fungus.</title>
        <authorList>
            <person name="Mardanov A.V."/>
            <person name="Beletsky A.V."/>
            <person name="Kadnikov V.V."/>
            <person name="Ignatov A.N."/>
            <person name="Ravin N.V."/>
        </authorList>
    </citation>
    <scope>NUCLEOTIDE SEQUENCE [LARGE SCALE GENOMIC DNA]</scope>
    <source>
        <strain evidence="5">F-4157</strain>
    </source>
</reference>
<evidence type="ECO:0000256" key="1">
    <source>
        <dbReference type="ARBA" id="ARBA00022737"/>
    </source>
</evidence>
<dbReference type="STRING" id="1432307.W9CP62"/>
<dbReference type="GO" id="GO:0005052">
    <property type="term" value="F:peroxisome matrix targeting signal-1 binding"/>
    <property type="evidence" value="ECO:0007669"/>
    <property type="project" value="TreeGrafter"/>
</dbReference>
<feature type="compositionally biased region" description="Basic and acidic residues" evidence="3">
    <location>
        <begin position="209"/>
        <end position="227"/>
    </location>
</feature>
<sequence length="591" mass="66692">MADNLCGPSNALQNLQKHTKVDRTLQQDRLVGRASTSQGFRASPGLNAGQLDAEFAAFQAGHQSLSLSPSAQNLSPRHFHTPSPQNFQTTPPQHPADRTWATDFRNLNISGPQAQFQQQEVHRTHQPQMGGWHQEFAQSYRAPSVNAQGKQPVMGMHGPSMMNAGYNSIPRVLMQQNQFTSTIQSSAQNDEVIDDAAFARAFDEAANAELERERKQEEESERARVEQETAIQAKTDEEAGLERDRAVNYLLNQAPLGADTIQDPATATSEQNTHAPDALSRTAGELLHSVSSNQSDKFQNSQFLQLMRQIRDKEVTVEGDMVVDTGMRIKRGVYENENGGQFHDMTSDVAERIRKIRKDDCKLAEITAGMDQEMLMKACEAKPKYHTLTRQKWVGIWARVERGREILRGINNNPTPELLEHPVVGYLANVDETSNHYVVRDNSYYEIKPKSEEGKSKSKSKSGEGEGEYDQAEGENTNSDLTRPRIRQFRGYMALKEKHRHRGRDEEGNWHGKGWMVENGKFSGGKKVWERIVEGEGRGENLKANLKEEEEEMGIRVRDEGSREIEMEMEMRSRAVNRMENLANTFQPAGM</sequence>
<evidence type="ECO:0000313" key="5">
    <source>
        <dbReference type="Proteomes" id="UP000019487"/>
    </source>
</evidence>
<feature type="region of interest" description="Disordered" evidence="3">
    <location>
        <begin position="208"/>
        <end position="228"/>
    </location>
</feature>
<dbReference type="OrthoDB" id="5407351at2759"/>
<dbReference type="GO" id="GO:0005778">
    <property type="term" value="C:peroxisomal membrane"/>
    <property type="evidence" value="ECO:0007669"/>
    <property type="project" value="TreeGrafter"/>
</dbReference>
<proteinExistence type="predicted"/>
<dbReference type="Gene3D" id="6.10.280.230">
    <property type="match status" value="1"/>
</dbReference>
<dbReference type="AlphaFoldDB" id="W9CP62"/>
<gene>
    <name evidence="4" type="ORF">SBOR_3340</name>
</gene>
<dbReference type="GO" id="GO:0005829">
    <property type="term" value="C:cytosol"/>
    <property type="evidence" value="ECO:0007669"/>
    <property type="project" value="TreeGrafter"/>
</dbReference>
<dbReference type="HOGENOM" id="CLU_461625_0_0_1"/>
<comment type="caution">
    <text evidence="4">The sequence shown here is derived from an EMBL/GenBank/DDBJ whole genome shotgun (WGS) entry which is preliminary data.</text>
</comment>
<keyword evidence="2" id="KW-0802">TPR repeat</keyword>
<organism evidence="4 5">
    <name type="scientific">Sclerotinia borealis (strain F-4128)</name>
    <dbReference type="NCBI Taxonomy" id="1432307"/>
    <lineage>
        <taxon>Eukaryota</taxon>
        <taxon>Fungi</taxon>
        <taxon>Dikarya</taxon>
        <taxon>Ascomycota</taxon>
        <taxon>Pezizomycotina</taxon>
        <taxon>Leotiomycetes</taxon>
        <taxon>Helotiales</taxon>
        <taxon>Sclerotiniaceae</taxon>
        <taxon>Sclerotinia</taxon>
    </lineage>
</organism>
<keyword evidence="5" id="KW-1185">Reference proteome</keyword>
<feature type="compositionally biased region" description="Basic and acidic residues" evidence="3">
    <location>
        <begin position="449"/>
        <end position="464"/>
    </location>
</feature>
<evidence type="ECO:0000313" key="4">
    <source>
        <dbReference type="EMBL" id="ESZ96285.1"/>
    </source>
</evidence>
<dbReference type="InterPro" id="IPR024111">
    <property type="entry name" value="PEX5/PEX5L"/>
</dbReference>
<accession>W9CP62</accession>
<keyword evidence="1" id="KW-0677">Repeat</keyword>
<dbReference type="PANTHER" id="PTHR10130:SF0">
    <property type="entry name" value="GH08708P"/>
    <property type="match status" value="1"/>
</dbReference>